<dbReference type="PANTHER" id="PTHR43215">
    <property type="entry name" value="RADIAL SPOKE HEAD 1 HOMOLOG"/>
    <property type="match status" value="1"/>
</dbReference>
<dbReference type="SMART" id="SM00698">
    <property type="entry name" value="MORN"/>
    <property type="match status" value="7"/>
</dbReference>
<dbReference type="OMA" id="EWTYEDG"/>
<dbReference type="GO" id="GO:0005829">
    <property type="term" value="C:cytosol"/>
    <property type="evidence" value="ECO:0007669"/>
    <property type="project" value="TreeGrafter"/>
</dbReference>
<accession>A0A8S1MMF8</accession>
<dbReference type="Pfam" id="PF02493">
    <property type="entry name" value="MORN"/>
    <property type="match status" value="7"/>
</dbReference>
<reference evidence="2" key="1">
    <citation type="submission" date="2021-01" db="EMBL/GenBank/DDBJ databases">
        <authorList>
            <consortium name="Genoscope - CEA"/>
            <person name="William W."/>
        </authorList>
    </citation>
    <scope>NUCLEOTIDE SEQUENCE</scope>
</reference>
<gene>
    <name evidence="2" type="ORF">PPRIM_AZ9-3.1.T0660110</name>
</gene>
<evidence type="ECO:0000313" key="3">
    <source>
        <dbReference type="Proteomes" id="UP000688137"/>
    </source>
</evidence>
<protein>
    <recommendedName>
        <fullName evidence="4">MORN repeat protein</fullName>
    </recommendedName>
</protein>
<organism evidence="2 3">
    <name type="scientific">Paramecium primaurelia</name>
    <dbReference type="NCBI Taxonomy" id="5886"/>
    <lineage>
        <taxon>Eukaryota</taxon>
        <taxon>Sar</taxon>
        <taxon>Alveolata</taxon>
        <taxon>Ciliophora</taxon>
        <taxon>Intramacronucleata</taxon>
        <taxon>Oligohymenophorea</taxon>
        <taxon>Peniculida</taxon>
        <taxon>Parameciidae</taxon>
        <taxon>Paramecium</taxon>
    </lineage>
</organism>
<dbReference type="Proteomes" id="UP000688137">
    <property type="component" value="Unassembled WGS sequence"/>
</dbReference>
<evidence type="ECO:0008006" key="4">
    <source>
        <dbReference type="Google" id="ProtNLM"/>
    </source>
</evidence>
<keyword evidence="1" id="KW-0677">Repeat</keyword>
<name>A0A8S1MMF8_PARPR</name>
<dbReference type="InterPro" id="IPR003409">
    <property type="entry name" value="MORN"/>
</dbReference>
<sequence>MGLCQGKKNYKAEKIIVNQNNTNENLCVLVENLITKNEIGISQLPNYQLKSQITSCINYSCIESEIKLPTGEGYLEWTYEDGTRYEGQWKNKAPNGKGKLWLASGDIFEGQFIDGQLSQGSHFQTNGNTYTGEFINGQYHGYGQLTEFNGDSYSGQFENGMKQGKGVLKRNDGTLYDGQWKQNVKSGFGLSIWNDENRYDGQWEDNLMHGQGVFYWNGRKYEGEYYQGQKHGKGKYYWNTNTYYDGEWIYGVQNGQGILVINQQIQKVNRKSLQVFYSQAFGKMECFKTNNEKFNYA</sequence>
<keyword evidence="3" id="KW-1185">Reference proteome</keyword>
<comment type="caution">
    <text evidence="2">The sequence shown here is derived from an EMBL/GenBank/DDBJ whole genome shotgun (WGS) entry which is preliminary data.</text>
</comment>
<evidence type="ECO:0000313" key="2">
    <source>
        <dbReference type="EMBL" id="CAD8081668.1"/>
    </source>
</evidence>
<dbReference type="AlphaFoldDB" id="A0A8S1MMF8"/>
<evidence type="ECO:0000256" key="1">
    <source>
        <dbReference type="ARBA" id="ARBA00022737"/>
    </source>
</evidence>
<dbReference type="PANTHER" id="PTHR43215:SF14">
    <property type="entry name" value="RADIAL SPOKE HEAD 1 HOMOLOG"/>
    <property type="match status" value="1"/>
</dbReference>
<dbReference type="EMBL" id="CAJJDM010000068">
    <property type="protein sequence ID" value="CAD8081668.1"/>
    <property type="molecule type" value="Genomic_DNA"/>
</dbReference>
<proteinExistence type="predicted"/>